<dbReference type="AlphaFoldDB" id="A0A2K8U5U3"/>
<dbReference type="RefSeq" id="WP_100918724.1">
    <property type="nucleotide sequence ID" value="NZ_CP020370.1"/>
</dbReference>
<reference evidence="1 2" key="1">
    <citation type="submission" date="2017-03" db="EMBL/GenBank/DDBJ databases">
        <title>Complete genome sequence of Candidatus 'Thiodictyon syntrophicum' sp. nov. strain Cad16T, a photolithoautotroph purple sulfur bacterium isolated from an alpine meromictic lake.</title>
        <authorList>
            <person name="Luedin S.M."/>
            <person name="Pothier J.F."/>
            <person name="Danza F."/>
            <person name="Storelli N."/>
            <person name="Wittwer M."/>
            <person name="Tonolla M."/>
        </authorList>
    </citation>
    <scope>NUCLEOTIDE SEQUENCE [LARGE SCALE GENOMIC DNA]</scope>
    <source>
        <strain evidence="1 2">Cad16T</strain>
    </source>
</reference>
<dbReference type="Proteomes" id="UP000232638">
    <property type="component" value="Chromosome"/>
</dbReference>
<evidence type="ECO:0000313" key="1">
    <source>
        <dbReference type="EMBL" id="AUB80944.1"/>
    </source>
</evidence>
<keyword evidence="2" id="KW-1185">Reference proteome</keyword>
<organism evidence="1 2">
    <name type="scientific">Candidatus Thiodictyon syntrophicum</name>
    <dbReference type="NCBI Taxonomy" id="1166950"/>
    <lineage>
        <taxon>Bacteria</taxon>
        <taxon>Pseudomonadati</taxon>
        <taxon>Pseudomonadota</taxon>
        <taxon>Gammaproteobacteria</taxon>
        <taxon>Chromatiales</taxon>
        <taxon>Chromatiaceae</taxon>
        <taxon>Thiodictyon</taxon>
    </lineage>
</organism>
<sequence>MDGSIGYLPALGVAARADSPSAASAACNLTWQCFHADLAVVRDWLGSLRAAGVRQAGPALLLALAGLRRATLSPFRRLSILRLLKGPVLKTCAGLPKSWSGPGQPPDAGADGACPRGVKLEQRLYRLMFQNLHQALIQLDRGPPAQEERQVRRRDWALHNLFRFCARQLRYAALWGCPVPVDTWRDLHDLYVYLMVRRVTGPAPGRPRRRAPPAVDATFEYKQLLLFGLAEQRAGRAVRSSAVLAGLGRWAGATLLEDPHGGLHGETGLYVVDIGQDQPPRRHPNPLDAGLRGWVLLPPAEFFEQLEQAKLGMVH</sequence>
<accession>A0A2K8U5U3</accession>
<dbReference type="EMBL" id="CP020370">
    <property type="protein sequence ID" value="AUB80944.1"/>
    <property type="molecule type" value="Genomic_DNA"/>
</dbReference>
<dbReference type="KEGG" id="tsy:THSYN_08285"/>
<evidence type="ECO:0000313" key="2">
    <source>
        <dbReference type="Proteomes" id="UP000232638"/>
    </source>
</evidence>
<protein>
    <submittedName>
        <fullName evidence="1">Uncharacterized protein</fullName>
    </submittedName>
</protein>
<dbReference type="OrthoDB" id="5724405at2"/>
<name>A0A2K8U5U3_9GAMM</name>
<proteinExistence type="predicted"/>
<gene>
    <name evidence="1" type="ORF">THSYN_08285</name>
</gene>